<dbReference type="Proteomes" id="UP001652625">
    <property type="component" value="Chromosome 08"/>
</dbReference>
<accession>C1KFX1</accession>
<dbReference type="InterPro" id="IPR050236">
    <property type="entry name" value="Ser_Thr_kinase_AGC"/>
</dbReference>
<dbReference type="SMART" id="SM00220">
    <property type="entry name" value="S_TKc"/>
    <property type="match status" value="1"/>
</dbReference>
<dbReference type="CDD" id="cd05581">
    <property type="entry name" value="STKc_PDK1"/>
    <property type="match status" value="1"/>
</dbReference>
<evidence type="ECO:0000256" key="11">
    <source>
        <dbReference type="ARBA" id="ARBA00022840"/>
    </source>
</evidence>
<dbReference type="Pfam" id="PF00069">
    <property type="entry name" value="Pkinase"/>
    <property type="match status" value="1"/>
</dbReference>
<dbReference type="InterPro" id="IPR017441">
    <property type="entry name" value="Protein_kinase_ATP_BS"/>
</dbReference>
<dbReference type="CDD" id="cd01262">
    <property type="entry name" value="PH_PDK1"/>
    <property type="match status" value="1"/>
</dbReference>
<feature type="binding site" evidence="14">
    <location>
        <position position="46"/>
    </location>
    <ligand>
        <name>ATP</name>
        <dbReference type="ChEBI" id="CHEBI:30616"/>
    </ligand>
</feature>
<dbReference type="PANTHER" id="PTHR24356">
    <property type="entry name" value="SERINE/THREONINE-PROTEIN KINASE"/>
    <property type="match status" value="1"/>
</dbReference>
<keyword evidence="7 15" id="KW-0723">Serine/threonine-protein kinase</keyword>
<dbReference type="PANTHER" id="PTHR24356:SF163">
    <property type="entry name" value="3-PHOSPHOINOSITIDE-DEPENDENT PROTEIN KINASE 1-RELATED"/>
    <property type="match status" value="1"/>
</dbReference>
<evidence type="ECO:0000256" key="15">
    <source>
        <dbReference type="RuleBase" id="RU000304"/>
    </source>
</evidence>
<gene>
    <name evidence="19" type="primary">LOC100200349</name>
</gene>
<dbReference type="AlphaFoldDB" id="C1KFX1"/>
<comment type="catalytic activity">
    <reaction evidence="12">
        <text>L-threonyl-[protein] + ATP = O-phospho-L-threonyl-[protein] + ADP + H(+)</text>
        <dbReference type="Rhea" id="RHEA:46608"/>
        <dbReference type="Rhea" id="RHEA-COMP:11060"/>
        <dbReference type="Rhea" id="RHEA-COMP:11605"/>
        <dbReference type="ChEBI" id="CHEBI:15378"/>
        <dbReference type="ChEBI" id="CHEBI:30013"/>
        <dbReference type="ChEBI" id="CHEBI:30616"/>
        <dbReference type="ChEBI" id="CHEBI:61977"/>
        <dbReference type="ChEBI" id="CHEBI:456216"/>
        <dbReference type="EC" id="2.7.11.1"/>
    </reaction>
</comment>
<keyword evidence="18" id="KW-1185">Reference proteome</keyword>
<evidence type="ECO:0000313" key="19">
    <source>
        <dbReference type="RefSeq" id="NP_001267831.1"/>
    </source>
</evidence>
<proteinExistence type="evidence at transcript level"/>
<evidence type="ECO:0000256" key="10">
    <source>
        <dbReference type="ARBA" id="ARBA00022777"/>
    </source>
</evidence>
<comment type="catalytic activity">
    <reaction evidence="13">
        <text>L-seryl-[protein] + ATP = O-phospho-L-seryl-[protein] + ADP + H(+)</text>
        <dbReference type="Rhea" id="RHEA:17989"/>
        <dbReference type="Rhea" id="RHEA-COMP:9863"/>
        <dbReference type="Rhea" id="RHEA-COMP:11604"/>
        <dbReference type="ChEBI" id="CHEBI:15378"/>
        <dbReference type="ChEBI" id="CHEBI:29999"/>
        <dbReference type="ChEBI" id="CHEBI:30616"/>
        <dbReference type="ChEBI" id="CHEBI:83421"/>
        <dbReference type="ChEBI" id="CHEBI:456216"/>
        <dbReference type="EC" id="2.7.11.1"/>
    </reaction>
</comment>
<dbReference type="Gene3D" id="3.30.200.20">
    <property type="entry name" value="Phosphorylase Kinase, domain 1"/>
    <property type="match status" value="1"/>
</dbReference>
<dbReference type="FunFam" id="2.30.29.30:FF:000324">
    <property type="entry name" value="Phosphoinositide-dependent kinase 1, isoform F"/>
    <property type="match status" value="1"/>
</dbReference>
<dbReference type="InterPro" id="IPR008271">
    <property type="entry name" value="Ser/Thr_kinase_AS"/>
</dbReference>
<evidence type="ECO:0000256" key="4">
    <source>
        <dbReference type="ARBA" id="ARBA00018538"/>
    </source>
</evidence>
<evidence type="ECO:0000256" key="1">
    <source>
        <dbReference type="ARBA" id="ARBA00004496"/>
    </source>
</evidence>
<dbReference type="Gene3D" id="1.10.510.10">
    <property type="entry name" value="Transferase(Phosphotransferase) domain 1"/>
    <property type="match status" value="1"/>
</dbReference>
<evidence type="ECO:0000256" key="13">
    <source>
        <dbReference type="ARBA" id="ARBA00048679"/>
    </source>
</evidence>
<dbReference type="GO" id="GO:1901701">
    <property type="term" value="P:cellular response to oxygen-containing compound"/>
    <property type="evidence" value="ECO:0007669"/>
    <property type="project" value="UniProtKB-ARBA"/>
</dbReference>
<evidence type="ECO:0000313" key="17">
    <source>
        <dbReference type="EMBL" id="ACO52516.1"/>
    </source>
</evidence>
<reference evidence="19" key="2">
    <citation type="submission" date="2025-04" db="UniProtKB">
        <authorList>
            <consortium name="RefSeq"/>
        </authorList>
    </citation>
    <scope>IDENTIFICATION</scope>
</reference>
<dbReference type="Gene3D" id="2.30.29.30">
    <property type="entry name" value="Pleckstrin-homology domain (PH domain)/Phosphotyrosine-binding domain (PTB)"/>
    <property type="match status" value="1"/>
</dbReference>
<dbReference type="Pfam" id="PF14593">
    <property type="entry name" value="PH_3"/>
    <property type="match status" value="1"/>
</dbReference>
<evidence type="ECO:0000259" key="16">
    <source>
        <dbReference type="PROSITE" id="PS50011"/>
    </source>
</evidence>
<evidence type="ECO:0000256" key="5">
    <source>
        <dbReference type="ARBA" id="ARBA00022473"/>
    </source>
</evidence>
<evidence type="ECO:0000256" key="3">
    <source>
        <dbReference type="ARBA" id="ARBA00012513"/>
    </source>
</evidence>
<dbReference type="PROSITE" id="PS50011">
    <property type="entry name" value="PROTEIN_KINASE_DOM"/>
    <property type="match status" value="1"/>
</dbReference>
<sequence length="457" mass="52963">MQAPAENKPIKYKREDFIFGKTLGEGSYSMVVNAKEIKTNKEYAIKILVKQHIIREKKTQFVTREKEILSMTNHPFIVKLYFTFQDQDNLYIGLSLAKKGSLQPYIVKLGAFDEVCTRFYSAEIIVAVGYLHDLGIIHRDLKPENILLSEDMHIKLADFGTAKLLNSSQNIGEKKKNSFVGTAQYVSPELLTQKLSSKSSDWWALGCIIYQLRAGRPPFQCGNEYQTFQKIIKLEYTFPKGFPDKEKVLVENLLVLDPEKRYTYDDLINHPYYDGIDFQNLHLQTPPKLMIYLPSNVPGQPGIYEEVNIDHLLEEDLELEWAVEGLQLSNHNKQNGNANENTKTETKWDQFVEGHAIIKMGIIEKRKGLFAKRRQLLLTEGPELYYVDPSAMVLKGKIPWTKDLRPEAKNFKIFFIHTPRRTYYLEDPESNAMAWVKEIEKVHERYFTSINNSSFMV</sequence>
<evidence type="ECO:0000256" key="12">
    <source>
        <dbReference type="ARBA" id="ARBA00047899"/>
    </source>
</evidence>
<keyword evidence="8" id="KW-0808">Transferase</keyword>
<feature type="domain" description="Protein kinase" evidence="16">
    <location>
        <begin position="17"/>
        <end position="273"/>
    </location>
</feature>
<evidence type="ECO:0000256" key="7">
    <source>
        <dbReference type="ARBA" id="ARBA00022527"/>
    </source>
</evidence>
<dbReference type="InterPro" id="IPR033931">
    <property type="entry name" value="PDK1-typ_PH"/>
</dbReference>
<dbReference type="GO" id="GO:0048638">
    <property type="term" value="P:regulation of developmental growth"/>
    <property type="evidence" value="ECO:0007669"/>
    <property type="project" value="UniProtKB-ARBA"/>
</dbReference>
<dbReference type="FunFam" id="1.10.510.10:FF:000163">
    <property type="entry name" value="3-phosphoinositide-dependent protein kinase 1"/>
    <property type="match status" value="1"/>
</dbReference>
<evidence type="ECO:0000256" key="2">
    <source>
        <dbReference type="ARBA" id="ARBA00010006"/>
    </source>
</evidence>
<dbReference type="FunFam" id="3.30.200.20:FF:000191">
    <property type="entry name" value="3-phosphoinositide-dependent protein kinase 2-like"/>
    <property type="match status" value="1"/>
</dbReference>
<name>C1KFX1_HYDVU</name>
<dbReference type="InterPro" id="IPR000719">
    <property type="entry name" value="Prot_kinase_dom"/>
</dbReference>
<dbReference type="PROSITE" id="PS00108">
    <property type="entry name" value="PROTEIN_KINASE_ST"/>
    <property type="match status" value="1"/>
</dbReference>
<protein>
    <recommendedName>
        <fullName evidence="4">3-phosphoinositide-dependent protein kinase 1</fullName>
        <ecNumber evidence="3">2.7.11.1</ecNumber>
    </recommendedName>
</protein>
<dbReference type="KEGG" id="hmg:100200349"/>
<comment type="subcellular location">
    <subcellularLocation>
        <location evidence="1">Cytoplasm</location>
    </subcellularLocation>
</comment>
<dbReference type="InterPro" id="IPR011009">
    <property type="entry name" value="Kinase-like_dom_sf"/>
</dbReference>
<dbReference type="GO" id="GO:0005737">
    <property type="term" value="C:cytoplasm"/>
    <property type="evidence" value="ECO:0007669"/>
    <property type="project" value="UniProtKB-SubCell"/>
</dbReference>
<dbReference type="GO" id="GO:0004674">
    <property type="term" value="F:protein serine/threonine kinase activity"/>
    <property type="evidence" value="ECO:0007669"/>
    <property type="project" value="UniProtKB-KW"/>
</dbReference>
<keyword evidence="10 17" id="KW-0418">Kinase</keyword>
<keyword evidence="5" id="KW-0217">Developmental protein</keyword>
<evidence type="ECO:0000256" key="9">
    <source>
        <dbReference type="ARBA" id="ARBA00022741"/>
    </source>
</evidence>
<reference evidence="17" key="1">
    <citation type="submission" date="2009-03" db="EMBL/GenBank/DDBJ databases">
        <authorList>
            <person name="Steele R."/>
            <person name="Saathoff F."/>
        </authorList>
    </citation>
    <scope>NUCLEOTIDE SEQUENCE</scope>
    <source>
        <strain evidence="17">105</strain>
    </source>
</reference>
<dbReference type="InterPro" id="IPR039046">
    <property type="entry name" value="PDPK1"/>
</dbReference>
<evidence type="ECO:0000256" key="6">
    <source>
        <dbReference type="ARBA" id="ARBA00022490"/>
    </source>
</evidence>
<comment type="similarity">
    <text evidence="2">Belongs to the protein kinase superfamily. AGC Ser/Thr protein kinase family. PDPK1 subfamily.</text>
</comment>
<dbReference type="SUPFAM" id="SSF56112">
    <property type="entry name" value="Protein kinase-like (PK-like)"/>
    <property type="match status" value="1"/>
</dbReference>
<keyword evidence="9 14" id="KW-0547">Nucleotide-binding</keyword>
<dbReference type="GO" id="GO:0005524">
    <property type="term" value="F:ATP binding"/>
    <property type="evidence" value="ECO:0007669"/>
    <property type="project" value="UniProtKB-UniRule"/>
</dbReference>
<dbReference type="EC" id="2.7.11.1" evidence="3"/>
<dbReference type="OrthoDB" id="347657at2759"/>
<dbReference type="EMBL" id="FJ823136">
    <property type="protein sequence ID" value="ACO52516.1"/>
    <property type="molecule type" value="mRNA"/>
</dbReference>
<organism evidence="17">
    <name type="scientific">Hydra vulgaris</name>
    <name type="common">Hydra</name>
    <name type="synonym">Hydra attenuata</name>
    <dbReference type="NCBI Taxonomy" id="6087"/>
    <lineage>
        <taxon>Eukaryota</taxon>
        <taxon>Metazoa</taxon>
        <taxon>Cnidaria</taxon>
        <taxon>Hydrozoa</taxon>
        <taxon>Hydroidolina</taxon>
        <taxon>Anthoathecata</taxon>
        <taxon>Aplanulata</taxon>
        <taxon>Hydridae</taxon>
        <taxon>Hydra</taxon>
    </lineage>
</organism>
<dbReference type="OMA" id="QYRVPDN"/>
<dbReference type="GO" id="GO:0035556">
    <property type="term" value="P:intracellular signal transduction"/>
    <property type="evidence" value="ECO:0007669"/>
    <property type="project" value="TreeGrafter"/>
</dbReference>
<dbReference type="RefSeq" id="NP_001267831.1">
    <property type="nucleotide sequence ID" value="NM_001280902.1"/>
</dbReference>
<evidence type="ECO:0000313" key="18">
    <source>
        <dbReference type="Proteomes" id="UP001652625"/>
    </source>
</evidence>
<keyword evidence="11 14" id="KW-0067">ATP-binding</keyword>
<dbReference type="SUPFAM" id="SSF50729">
    <property type="entry name" value="PH domain-like"/>
    <property type="match status" value="1"/>
</dbReference>
<evidence type="ECO:0000256" key="14">
    <source>
        <dbReference type="PROSITE-ProRule" id="PRU10141"/>
    </source>
</evidence>
<keyword evidence="6" id="KW-0963">Cytoplasm</keyword>
<evidence type="ECO:0000256" key="8">
    <source>
        <dbReference type="ARBA" id="ARBA00022679"/>
    </source>
</evidence>
<dbReference type="InterPro" id="IPR011993">
    <property type="entry name" value="PH-like_dom_sf"/>
</dbReference>
<dbReference type="PROSITE" id="PS00107">
    <property type="entry name" value="PROTEIN_KINASE_ATP"/>
    <property type="match status" value="1"/>
</dbReference>
<dbReference type="GeneID" id="100200349"/>